<proteinExistence type="predicted"/>
<evidence type="ECO:0000256" key="1">
    <source>
        <dbReference type="SAM" id="MobiDB-lite"/>
    </source>
</evidence>
<keyword evidence="3" id="KW-1185">Reference proteome</keyword>
<protein>
    <submittedName>
        <fullName evidence="2">Uncharacterized protein</fullName>
    </submittedName>
</protein>
<feature type="compositionally biased region" description="Acidic residues" evidence="1">
    <location>
        <begin position="198"/>
        <end position="214"/>
    </location>
</feature>
<dbReference type="AlphaFoldDB" id="A0AAE0WG59"/>
<feature type="compositionally biased region" description="Basic and acidic residues" evidence="1">
    <location>
        <begin position="183"/>
        <end position="197"/>
    </location>
</feature>
<evidence type="ECO:0000313" key="2">
    <source>
        <dbReference type="EMBL" id="KAK3669534.1"/>
    </source>
</evidence>
<organism evidence="2 3">
    <name type="scientific">Recurvomyces mirabilis</name>
    <dbReference type="NCBI Taxonomy" id="574656"/>
    <lineage>
        <taxon>Eukaryota</taxon>
        <taxon>Fungi</taxon>
        <taxon>Dikarya</taxon>
        <taxon>Ascomycota</taxon>
        <taxon>Pezizomycotina</taxon>
        <taxon>Dothideomycetes</taxon>
        <taxon>Dothideomycetidae</taxon>
        <taxon>Mycosphaerellales</taxon>
        <taxon>Teratosphaeriaceae</taxon>
        <taxon>Recurvomyces</taxon>
    </lineage>
</organism>
<reference evidence="2" key="1">
    <citation type="submission" date="2023-07" db="EMBL/GenBank/DDBJ databases">
        <title>Black Yeasts Isolated from many extreme environments.</title>
        <authorList>
            <person name="Coleine C."/>
            <person name="Stajich J.E."/>
            <person name="Selbmann L."/>
        </authorList>
    </citation>
    <scope>NUCLEOTIDE SEQUENCE</scope>
    <source>
        <strain evidence="2">CCFEE 5485</strain>
    </source>
</reference>
<comment type="caution">
    <text evidence="2">The sequence shown here is derived from an EMBL/GenBank/DDBJ whole genome shotgun (WGS) entry which is preliminary data.</text>
</comment>
<dbReference type="EMBL" id="JAUTXT010000080">
    <property type="protein sequence ID" value="KAK3669534.1"/>
    <property type="molecule type" value="Genomic_DNA"/>
</dbReference>
<feature type="region of interest" description="Disordered" evidence="1">
    <location>
        <begin position="182"/>
        <end position="269"/>
    </location>
</feature>
<evidence type="ECO:0000313" key="3">
    <source>
        <dbReference type="Proteomes" id="UP001274830"/>
    </source>
</evidence>
<accession>A0AAE0WG59</accession>
<name>A0AAE0WG59_9PEZI</name>
<dbReference type="Proteomes" id="UP001274830">
    <property type="component" value="Unassembled WGS sequence"/>
</dbReference>
<gene>
    <name evidence="2" type="ORF">LTR78_010588</name>
</gene>
<sequence length="269" mass="31541">MADDSSWLLSETYQPVWKTKLERIELYYGEGNEYFIRFVGPVQAKQAIELYSEITFTVDGAYKGLMDGIHYSLTTKQDVCVCVYRYLVESRNRDRVMFVDAYVEALTAGFKTPHGDPSHSRMWAILECFTNSERYSMDLIFIGDSAKAFEDRAKETTRAKPFLLDRDKLRIDHYRKWRHQLPRRNDDDHDHDHAHGDDDNDDHEEEEEEEEEGCVDMFHSSSKSEAIEAMTLEDEGELSSQMTDDNVVNGRPPMDDPQGWIDWYKRHQQ</sequence>